<dbReference type="Pfam" id="PF12838">
    <property type="entry name" value="Fer4_7"/>
    <property type="match status" value="1"/>
</dbReference>
<dbReference type="PROSITE" id="PS51379">
    <property type="entry name" value="4FE4S_FER_2"/>
    <property type="match status" value="2"/>
</dbReference>
<comment type="caution">
    <text evidence="2">The sequence shown here is derived from an EMBL/GenBank/DDBJ whole genome shotgun (WGS) entry which is preliminary data.</text>
</comment>
<feature type="domain" description="4Fe-4S ferredoxin-type" evidence="1">
    <location>
        <begin position="37"/>
        <end position="59"/>
    </location>
</feature>
<protein>
    <submittedName>
        <fullName evidence="2">4Fe-4S binding domain protein</fullName>
    </submittedName>
</protein>
<feature type="non-terminal residue" evidence="2">
    <location>
        <position position="59"/>
    </location>
</feature>
<reference evidence="2" key="2">
    <citation type="journal article" date="2014" name="ISME J.">
        <title>Microbial stratification in low pH oxic and suboxic macroscopic growths along an acid mine drainage.</title>
        <authorList>
            <person name="Mendez-Garcia C."/>
            <person name="Mesa V."/>
            <person name="Sprenger R.R."/>
            <person name="Richter M."/>
            <person name="Diez M.S."/>
            <person name="Solano J."/>
            <person name="Bargiela R."/>
            <person name="Golyshina O.V."/>
            <person name="Manteca A."/>
            <person name="Ramos J.L."/>
            <person name="Gallego J.R."/>
            <person name="Llorente I."/>
            <person name="Martins Dos Santos V.A."/>
            <person name="Jensen O.N."/>
            <person name="Pelaez A.I."/>
            <person name="Sanchez J."/>
            <person name="Ferrer M."/>
        </authorList>
    </citation>
    <scope>NUCLEOTIDE SEQUENCE</scope>
</reference>
<dbReference type="SUPFAM" id="SSF54862">
    <property type="entry name" value="4Fe-4S ferredoxins"/>
    <property type="match status" value="1"/>
</dbReference>
<gene>
    <name evidence="2" type="ORF">B2A_06344</name>
</gene>
<accession>T1A892</accession>
<proteinExistence type="predicted"/>
<reference evidence="2" key="1">
    <citation type="submission" date="2013-08" db="EMBL/GenBank/DDBJ databases">
        <authorList>
            <person name="Mendez C."/>
            <person name="Richter M."/>
            <person name="Ferrer M."/>
            <person name="Sanchez J."/>
        </authorList>
    </citation>
    <scope>NUCLEOTIDE SEQUENCE</scope>
</reference>
<dbReference type="InterPro" id="IPR017896">
    <property type="entry name" value="4Fe4S_Fe-S-bd"/>
</dbReference>
<name>T1A892_9ZZZZ</name>
<dbReference type="InterPro" id="IPR017900">
    <property type="entry name" value="4Fe4S_Fe_S_CS"/>
</dbReference>
<sequence length="59" mass="6598">MPSKKTLHIESSGQLCIYCGACVGVCPLNCIYLDEIRITFDEKICTRCEICVKACPVER</sequence>
<evidence type="ECO:0000259" key="1">
    <source>
        <dbReference type="PROSITE" id="PS51379"/>
    </source>
</evidence>
<evidence type="ECO:0000313" key="2">
    <source>
        <dbReference type="EMBL" id="EQD53063.1"/>
    </source>
</evidence>
<dbReference type="Gene3D" id="3.30.70.20">
    <property type="match status" value="1"/>
</dbReference>
<dbReference type="EMBL" id="AUZZ01004479">
    <property type="protein sequence ID" value="EQD53063.1"/>
    <property type="molecule type" value="Genomic_DNA"/>
</dbReference>
<dbReference type="PROSITE" id="PS00198">
    <property type="entry name" value="4FE4S_FER_1"/>
    <property type="match status" value="2"/>
</dbReference>
<organism evidence="2">
    <name type="scientific">mine drainage metagenome</name>
    <dbReference type="NCBI Taxonomy" id="410659"/>
    <lineage>
        <taxon>unclassified sequences</taxon>
        <taxon>metagenomes</taxon>
        <taxon>ecological metagenomes</taxon>
    </lineage>
</organism>
<dbReference type="AlphaFoldDB" id="T1A892"/>
<feature type="domain" description="4Fe-4S ferredoxin-type" evidence="1">
    <location>
        <begin position="5"/>
        <end position="36"/>
    </location>
</feature>